<reference evidence="1 2" key="1">
    <citation type="submission" date="2006-08" db="EMBL/GenBank/DDBJ databases">
        <title>Complete sequence of Maricaulis maris MCS10.</title>
        <authorList>
            <consortium name="US DOE Joint Genome Institute"/>
            <person name="Copeland A."/>
            <person name="Lucas S."/>
            <person name="Lapidus A."/>
            <person name="Barry K."/>
            <person name="Detter J.C."/>
            <person name="Glavina del Rio T."/>
            <person name="Hammon N."/>
            <person name="Israni S."/>
            <person name="Dalin E."/>
            <person name="Tice H."/>
            <person name="Pitluck S."/>
            <person name="Saunders E."/>
            <person name="Brettin T."/>
            <person name="Bruce D."/>
            <person name="Han C."/>
            <person name="Tapia R."/>
            <person name="Gilna P."/>
            <person name="Schmutz J."/>
            <person name="Larimer F."/>
            <person name="Land M."/>
            <person name="Hauser L."/>
            <person name="Kyrpides N."/>
            <person name="Mikhailova N."/>
            <person name="Viollier P."/>
            <person name="Stephens C."/>
            <person name="Richardson P."/>
        </authorList>
    </citation>
    <scope>NUCLEOTIDE SEQUENCE [LARGE SCALE GENOMIC DNA]</scope>
    <source>
        <strain evidence="1 2">MCS10</strain>
    </source>
</reference>
<dbReference type="AlphaFoldDB" id="Q0APX1"/>
<dbReference type="EMBL" id="CP000449">
    <property type="protein sequence ID" value="ABI65666.1"/>
    <property type="molecule type" value="Genomic_DNA"/>
</dbReference>
<name>Q0APX1_MARMM</name>
<evidence type="ECO:0008006" key="3">
    <source>
        <dbReference type="Google" id="ProtNLM"/>
    </source>
</evidence>
<protein>
    <recommendedName>
        <fullName evidence="3">DUF1203 domain-containing protein</fullName>
    </recommendedName>
</protein>
<accession>Q0APX1</accession>
<dbReference type="KEGG" id="mmr:Mmar10_1374"/>
<evidence type="ECO:0000313" key="2">
    <source>
        <dbReference type="Proteomes" id="UP000001964"/>
    </source>
</evidence>
<dbReference type="HOGENOM" id="CLU_117181_0_0_5"/>
<evidence type="ECO:0000313" key="1">
    <source>
        <dbReference type="EMBL" id="ABI65666.1"/>
    </source>
</evidence>
<dbReference type="eggNOG" id="ENOG5032SY9">
    <property type="taxonomic scope" value="Bacteria"/>
</dbReference>
<keyword evidence="2" id="KW-1185">Reference proteome</keyword>
<proteinExistence type="predicted"/>
<dbReference type="Proteomes" id="UP000001964">
    <property type="component" value="Chromosome"/>
</dbReference>
<dbReference type="InterPro" id="IPR009593">
    <property type="entry name" value="DUF1203"/>
</dbReference>
<dbReference type="Pfam" id="PF06718">
    <property type="entry name" value="DUF1203"/>
    <property type="match status" value="1"/>
</dbReference>
<organism evidence="1 2">
    <name type="scientific">Maricaulis maris (strain MCS10)</name>
    <name type="common">Caulobacter maris</name>
    <dbReference type="NCBI Taxonomy" id="394221"/>
    <lineage>
        <taxon>Bacteria</taxon>
        <taxon>Pseudomonadati</taxon>
        <taxon>Pseudomonadota</taxon>
        <taxon>Alphaproteobacteria</taxon>
        <taxon>Maricaulales</taxon>
        <taxon>Maricaulaceae</taxon>
        <taxon>Maricaulis</taxon>
    </lineage>
</organism>
<gene>
    <name evidence="1" type="ordered locus">Mmar10_1374</name>
</gene>
<sequence length="174" mass="18671">MAASIQARQGAACNLEETPMAFTISGLAPDAFTPYFGMSDTELAEHGIIRHTATAKPGYPCRITLEDAEPGETLLLLNHVSHAADTPYRSSYAIFVRETAVETARFHDDIPPVMKGRPLALRLFDAEGMLVGADLALSGDPTSNIEAALARKDVAHVDVHNAAHGCFAARVERD</sequence>